<dbReference type="EMBL" id="JBCFQK010000001">
    <property type="protein sequence ID" value="MFA9192922.1"/>
    <property type="molecule type" value="Genomic_DNA"/>
</dbReference>
<dbReference type="RefSeq" id="WP_373389998.1">
    <property type="nucleotide sequence ID" value="NZ_JBCFQJ010000001.1"/>
</dbReference>
<dbReference type="InterPro" id="IPR051045">
    <property type="entry name" value="TonB-dependent_transducer"/>
</dbReference>
<dbReference type="Proteomes" id="UP001574170">
    <property type="component" value="Unassembled WGS sequence"/>
</dbReference>
<gene>
    <name evidence="3" type="ORF">AAGV33_00785</name>
</gene>
<keyword evidence="1" id="KW-0732">Signal</keyword>
<dbReference type="PANTHER" id="PTHR33446:SF2">
    <property type="entry name" value="PROTEIN TONB"/>
    <property type="match status" value="1"/>
</dbReference>
<dbReference type="Gene3D" id="2.20.110.10">
    <property type="entry name" value="Histone H3 K4-specific methyltransferase SET7/9 N-terminal domain"/>
    <property type="match status" value="1"/>
</dbReference>
<dbReference type="Pfam" id="PF07661">
    <property type="entry name" value="MORN_2"/>
    <property type="match status" value="1"/>
</dbReference>
<name>A0ABV4THT8_9FLAO</name>
<accession>A0ABV4THT8</accession>
<comment type="caution">
    <text evidence="3">The sequence shown here is derived from an EMBL/GenBank/DDBJ whole genome shotgun (WGS) entry which is preliminary data.</text>
</comment>
<dbReference type="Pfam" id="PF03544">
    <property type="entry name" value="TonB_C"/>
    <property type="match status" value="1"/>
</dbReference>
<dbReference type="SUPFAM" id="SSF82185">
    <property type="entry name" value="Histone H3 K4-specific methyltransferase SET7/9 N-terminal domain"/>
    <property type="match status" value="1"/>
</dbReference>
<feature type="domain" description="TonB C-terminal" evidence="2">
    <location>
        <begin position="222"/>
        <end position="316"/>
    </location>
</feature>
<sequence>MKTNLLTITLLLASMVLFAQDNKNKVFYLDSLHKITNEKNYEYTRVVEDYTAKKNLYAVSEYYKSGKIRMNATSKNKNNLQLEGLRIDYYENGNKKQESNYVDNKLSGKQFSWYENNVKKSEKEIIQNTKNKTSETKTLQFWNPEGKQTVLDGNGQIEESEGEFYEKGEIKDGEKQGIWEGKNIKKNYTFTENYKNGKITSGISTDNDNNKYPYKEIMEKPIPIKGMTHFFQYVAQNFKAPQIPGLQGKIHVTFVVDKDGSLTDIRVLKDLGYNTKEEAIKTVSSYGKWTPGKKRGVPTRVLYSLPISVNNGNSMNQNR</sequence>
<evidence type="ECO:0000259" key="2">
    <source>
        <dbReference type="PROSITE" id="PS52015"/>
    </source>
</evidence>
<evidence type="ECO:0000313" key="3">
    <source>
        <dbReference type="EMBL" id="MFA9192922.1"/>
    </source>
</evidence>
<organism evidence="3 4">
    <name type="scientific">Flavobacterium magnesitis</name>
    <dbReference type="NCBI Taxonomy" id="3138077"/>
    <lineage>
        <taxon>Bacteria</taxon>
        <taxon>Pseudomonadati</taxon>
        <taxon>Bacteroidota</taxon>
        <taxon>Flavobacteriia</taxon>
        <taxon>Flavobacteriales</taxon>
        <taxon>Flavobacteriaceae</taxon>
        <taxon>Flavobacterium</taxon>
    </lineage>
</organism>
<dbReference type="InterPro" id="IPR011652">
    <property type="entry name" value="MORN_2"/>
</dbReference>
<dbReference type="PANTHER" id="PTHR33446">
    <property type="entry name" value="PROTEIN TONB-RELATED"/>
    <property type="match status" value="1"/>
</dbReference>
<reference evidence="3 4" key="1">
    <citation type="submission" date="2024-04" db="EMBL/GenBank/DDBJ databases">
        <title>New Clade of Flavobacterium.</title>
        <authorList>
            <person name="Matos L."/>
            <person name="Proenca D.N."/>
            <person name="Fransisco R.M."/>
            <person name="Chung A.P."/>
            <person name="Maccario L."/>
            <person name="Sorensen S.J."/>
            <person name="Morais P.V."/>
        </authorList>
    </citation>
    <scope>NUCLEOTIDE SEQUENCE [LARGE SCALE GENOMIC DNA]</scope>
    <source>
        <strain evidence="3 4">FBOR7N2.3</strain>
    </source>
</reference>
<protein>
    <submittedName>
        <fullName evidence="3">Energy transducer TonB</fullName>
    </submittedName>
</protein>
<evidence type="ECO:0000313" key="4">
    <source>
        <dbReference type="Proteomes" id="UP001574170"/>
    </source>
</evidence>
<dbReference type="Gene3D" id="3.30.1150.10">
    <property type="match status" value="1"/>
</dbReference>
<dbReference type="PROSITE" id="PS52015">
    <property type="entry name" value="TONB_CTD"/>
    <property type="match status" value="1"/>
</dbReference>
<proteinExistence type="predicted"/>
<dbReference type="InterPro" id="IPR037682">
    <property type="entry name" value="TonB_C"/>
</dbReference>
<feature type="chain" id="PRO_5047262605" evidence="1">
    <location>
        <begin position="20"/>
        <end position="319"/>
    </location>
</feature>
<feature type="signal peptide" evidence="1">
    <location>
        <begin position="1"/>
        <end position="19"/>
    </location>
</feature>
<evidence type="ECO:0000256" key="1">
    <source>
        <dbReference type="SAM" id="SignalP"/>
    </source>
</evidence>
<dbReference type="SUPFAM" id="SSF74653">
    <property type="entry name" value="TolA/TonB C-terminal domain"/>
    <property type="match status" value="1"/>
</dbReference>
<keyword evidence="4" id="KW-1185">Reference proteome</keyword>